<evidence type="ECO:0000313" key="4">
    <source>
        <dbReference type="Proteomes" id="UP001491310"/>
    </source>
</evidence>
<dbReference type="InterPro" id="IPR006342">
    <property type="entry name" value="FkbM_mtfrase"/>
</dbReference>
<keyword evidence="4" id="KW-1185">Reference proteome</keyword>
<feature type="transmembrane region" description="Helical" evidence="1">
    <location>
        <begin position="37"/>
        <end position="55"/>
    </location>
</feature>
<dbReference type="InterPro" id="IPR029063">
    <property type="entry name" value="SAM-dependent_MTases_sf"/>
</dbReference>
<keyword evidence="1" id="KW-0472">Membrane</keyword>
<name>A0ABR2YJY9_9CHLO</name>
<dbReference type="Proteomes" id="UP001491310">
    <property type="component" value="Unassembled WGS sequence"/>
</dbReference>
<proteinExistence type="predicted"/>
<sequence length="623" mass="68250">MRAQRKITIDDASRTAGCSLRNSKVDRRRGYCSSLKSQCAFFLLLITTLAAGLYINSSSSKGVEAPAAVSFDASANNVESQGVSHRAARQSSPDGGNQIAGSLPLFPWERALANKTTCSDTCVGHSSNGICDDGRGGDGTQVHCDLGTDCADCGPWTRAVPWSPGEVQAATPVADLLGQGVEVFVKLTRTVPPFLMPYTNPKQDVDVSGQMHINGNIEIGLTQVWHTRLNGSCLEKGDGLLGSRKPGQPGKGAERIGSGKAGRRLVVDIGANFGYYSLYAAAHGCRVIAWEPVPKFRHFLEYGIQLNGFQEAAYVRAAAVADENGKTYTLQVPQRGIWGTASIGGGNIDRSIDNEGAYDFIKVKGERVDSVVQEDVLLMKLDVEGFEPTAFQSSKGILDSYKVDNVIMEYSPGVYDVGKRWDEYLDWPRMLSYLLEHGFTLLHVRDELVGSSLLDDNFQGTLPAFEEILAENLVYDIEDAQKLQSRTMGCTPPKELSDRWPLHWAGCNFIPEDLHPKSFRGYFGHNTNIWATTMPTGINISQPVGVQSLSQNKTDWYGRDARYGVGRRECEYINPELQVRHRCKCQNNTVCGEEAQMVEKFALLGKLVPNATPDEKLGESELS</sequence>
<dbReference type="InterPro" id="IPR052514">
    <property type="entry name" value="SAM-dependent_MTase"/>
</dbReference>
<dbReference type="PANTHER" id="PTHR34203:SF13">
    <property type="entry name" value="EXPRESSED PROTEIN"/>
    <property type="match status" value="1"/>
</dbReference>
<dbReference type="SUPFAM" id="SSF53335">
    <property type="entry name" value="S-adenosyl-L-methionine-dependent methyltransferases"/>
    <property type="match status" value="1"/>
</dbReference>
<evidence type="ECO:0000256" key="1">
    <source>
        <dbReference type="SAM" id="Phobius"/>
    </source>
</evidence>
<evidence type="ECO:0000313" key="3">
    <source>
        <dbReference type="EMBL" id="KAK9906761.1"/>
    </source>
</evidence>
<keyword evidence="1" id="KW-1133">Transmembrane helix</keyword>
<dbReference type="Pfam" id="PF05050">
    <property type="entry name" value="Methyltransf_21"/>
    <property type="match status" value="1"/>
</dbReference>
<accession>A0ABR2YJY9</accession>
<organism evidence="3 4">
    <name type="scientific">Coccomyxa subellipsoidea</name>
    <dbReference type="NCBI Taxonomy" id="248742"/>
    <lineage>
        <taxon>Eukaryota</taxon>
        <taxon>Viridiplantae</taxon>
        <taxon>Chlorophyta</taxon>
        <taxon>core chlorophytes</taxon>
        <taxon>Trebouxiophyceae</taxon>
        <taxon>Trebouxiophyceae incertae sedis</taxon>
        <taxon>Coccomyxaceae</taxon>
        <taxon>Coccomyxa</taxon>
    </lineage>
</organism>
<dbReference type="EMBL" id="JALJOT010000010">
    <property type="protein sequence ID" value="KAK9906761.1"/>
    <property type="molecule type" value="Genomic_DNA"/>
</dbReference>
<protein>
    <recommendedName>
        <fullName evidence="2">Methyltransferase FkbM domain-containing protein</fullName>
    </recommendedName>
</protein>
<dbReference type="PANTHER" id="PTHR34203">
    <property type="entry name" value="METHYLTRANSFERASE, FKBM FAMILY PROTEIN"/>
    <property type="match status" value="1"/>
</dbReference>
<gene>
    <name evidence="3" type="ORF">WJX75_007525</name>
</gene>
<comment type="caution">
    <text evidence="3">The sequence shown here is derived from an EMBL/GenBank/DDBJ whole genome shotgun (WGS) entry which is preliminary data.</text>
</comment>
<dbReference type="NCBIfam" id="TIGR01444">
    <property type="entry name" value="fkbM_fam"/>
    <property type="match status" value="1"/>
</dbReference>
<feature type="domain" description="Methyltransferase FkbM" evidence="2">
    <location>
        <begin position="268"/>
        <end position="440"/>
    </location>
</feature>
<dbReference type="Gene3D" id="3.40.50.150">
    <property type="entry name" value="Vaccinia Virus protein VP39"/>
    <property type="match status" value="1"/>
</dbReference>
<keyword evidence="1" id="KW-0812">Transmembrane</keyword>
<reference evidence="3 4" key="1">
    <citation type="journal article" date="2024" name="Nat. Commun.">
        <title>Phylogenomics reveals the evolutionary origins of lichenization in chlorophyte algae.</title>
        <authorList>
            <person name="Puginier C."/>
            <person name="Libourel C."/>
            <person name="Otte J."/>
            <person name="Skaloud P."/>
            <person name="Haon M."/>
            <person name="Grisel S."/>
            <person name="Petersen M."/>
            <person name="Berrin J.G."/>
            <person name="Delaux P.M."/>
            <person name="Dal Grande F."/>
            <person name="Keller J."/>
        </authorList>
    </citation>
    <scope>NUCLEOTIDE SEQUENCE [LARGE SCALE GENOMIC DNA]</scope>
    <source>
        <strain evidence="3 4">SAG 216-7</strain>
    </source>
</reference>
<evidence type="ECO:0000259" key="2">
    <source>
        <dbReference type="Pfam" id="PF05050"/>
    </source>
</evidence>